<dbReference type="EMBL" id="JAAOZC010000002">
    <property type="protein sequence ID" value="NIJ07615.1"/>
    <property type="molecule type" value="Genomic_DNA"/>
</dbReference>
<keyword evidence="2" id="KW-1185">Reference proteome</keyword>
<evidence type="ECO:0000313" key="2">
    <source>
        <dbReference type="Proteomes" id="UP000727456"/>
    </source>
</evidence>
<evidence type="ECO:0000313" key="1">
    <source>
        <dbReference type="EMBL" id="NIJ07615.1"/>
    </source>
</evidence>
<sequence>MATRLIKPTPVDVDLWPILEAALRQDDGSVARAHLAAGRAIYYSEDDTPRDTVIKEHPDGRRELVRFDIQGEHRIRDLA</sequence>
<proteinExistence type="predicted"/>
<accession>A0ABX0TV14</accession>
<reference evidence="1 2" key="1">
    <citation type="submission" date="2020-03" db="EMBL/GenBank/DDBJ databases">
        <title>Genomic Encyclopedia of Type Strains, Phase III (KMG-III): the genomes of soil and plant-associated and newly described type strains.</title>
        <authorList>
            <person name="Whitman W."/>
        </authorList>
    </citation>
    <scope>NUCLEOTIDE SEQUENCE [LARGE SCALE GENOMIC DNA]</scope>
    <source>
        <strain evidence="1 2">CECT 8804</strain>
    </source>
</reference>
<comment type="caution">
    <text evidence="1">The sequence shown here is derived from an EMBL/GenBank/DDBJ whole genome shotgun (WGS) entry which is preliminary data.</text>
</comment>
<organism evidence="1 2">
    <name type="scientific">Sphingomonas vulcanisoli</name>
    <dbReference type="NCBI Taxonomy" id="1658060"/>
    <lineage>
        <taxon>Bacteria</taxon>
        <taxon>Pseudomonadati</taxon>
        <taxon>Pseudomonadota</taxon>
        <taxon>Alphaproteobacteria</taxon>
        <taxon>Sphingomonadales</taxon>
        <taxon>Sphingomonadaceae</taxon>
        <taxon>Sphingomonas</taxon>
    </lineage>
</organism>
<dbReference type="Proteomes" id="UP000727456">
    <property type="component" value="Unassembled WGS sequence"/>
</dbReference>
<gene>
    <name evidence="1" type="ORF">FHS31_001211</name>
</gene>
<name>A0ABX0TV14_9SPHN</name>
<protein>
    <submittedName>
        <fullName evidence="1">Uncharacterized protein</fullName>
    </submittedName>
</protein>
<dbReference type="RefSeq" id="WP_167072465.1">
    <property type="nucleotide sequence ID" value="NZ_JAAOZC010000002.1"/>
</dbReference>